<comment type="caution">
    <text evidence="1">The sequence shown here is derived from an EMBL/GenBank/DDBJ whole genome shotgun (WGS) entry which is preliminary data.</text>
</comment>
<dbReference type="AlphaFoldDB" id="A0A8H7LHB6"/>
<dbReference type="Proteomes" id="UP000650582">
    <property type="component" value="Unassembled WGS sequence"/>
</dbReference>
<evidence type="ECO:0000313" key="1">
    <source>
        <dbReference type="EMBL" id="KAF8675639.1"/>
    </source>
</evidence>
<protein>
    <submittedName>
        <fullName evidence="1">Uncharacterized protein</fullName>
    </submittedName>
</protein>
<accession>A0A8H7LHB6</accession>
<name>A0A8H7LHB6_9AGAM</name>
<reference evidence="1" key="1">
    <citation type="submission" date="2020-09" db="EMBL/GenBank/DDBJ databases">
        <title>Comparative genome analyses of four rice-infecting Rhizoctonia solani isolates reveal extensive enrichment of homogalacturonan modification genes.</title>
        <authorList>
            <person name="Lee D.-Y."/>
            <person name="Jeon J."/>
            <person name="Kim K.-T."/>
            <person name="Cheong K."/>
            <person name="Song H."/>
            <person name="Choi G."/>
            <person name="Ko J."/>
            <person name="Opiyo S.O."/>
            <person name="Zuo S."/>
            <person name="Madhav S."/>
            <person name="Lee Y.-H."/>
            <person name="Wang G.-L."/>
        </authorList>
    </citation>
    <scope>NUCLEOTIDE SEQUENCE</scope>
    <source>
        <strain evidence="1">AG1-IA YN-7</strain>
    </source>
</reference>
<dbReference type="EMBL" id="JACYCC010000089">
    <property type="protein sequence ID" value="KAF8675639.1"/>
    <property type="molecule type" value="Genomic_DNA"/>
</dbReference>
<evidence type="ECO:0000313" key="2">
    <source>
        <dbReference type="Proteomes" id="UP000650582"/>
    </source>
</evidence>
<gene>
    <name evidence="1" type="ORF">RHS04_06652</name>
</gene>
<proteinExistence type="predicted"/>
<organism evidence="1 2">
    <name type="scientific">Rhizoctonia solani</name>
    <dbReference type="NCBI Taxonomy" id="456999"/>
    <lineage>
        <taxon>Eukaryota</taxon>
        <taxon>Fungi</taxon>
        <taxon>Dikarya</taxon>
        <taxon>Basidiomycota</taxon>
        <taxon>Agaricomycotina</taxon>
        <taxon>Agaricomycetes</taxon>
        <taxon>Cantharellales</taxon>
        <taxon>Ceratobasidiaceae</taxon>
        <taxon>Rhizoctonia</taxon>
    </lineage>
</organism>
<sequence>MRVIRHKHGVAPATGYIGLQAARLDYERFTSHYDYTATWLGYHAAHHLAQQRDADSKTSLQITQDAAGWLNVVAAECSKSYIIIGLQVTAHKTGKRRGLVEGEMSVACSGLDAHGSDHAPQQFAPLARRAVVVALVRAVSCYEVGLSGLWNDEFRLSWSMPLDATKYVAWRLEVVGLDTILPAESQNGWVRPLLPKGQPLPGAS</sequence>